<feature type="signal peptide" evidence="2">
    <location>
        <begin position="1"/>
        <end position="24"/>
    </location>
</feature>
<proteinExistence type="predicted"/>
<evidence type="ECO:0000313" key="3">
    <source>
        <dbReference type="EMBL" id="QIM18180.1"/>
    </source>
</evidence>
<feature type="chain" id="PRO_5046523084" evidence="2">
    <location>
        <begin position="25"/>
        <end position="251"/>
    </location>
</feature>
<gene>
    <name evidence="3" type="ORF">G7066_05000</name>
</gene>
<dbReference type="Proteomes" id="UP000503441">
    <property type="component" value="Chromosome"/>
</dbReference>
<reference evidence="3 4" key="1">
    <citation type="submission" date="2020-03" db="EMBL/GenBank/DDBJ databases">
        <title>Leucobacter sp. nov., isolated from beetles.</title>
        <authorList>
            <person name="Hyun D.-W."/>
            <person name="Bae J.-W."/>
        </authorList>
    </citation>
    <scope>NUCLEOTIDE SEQUENCE [LARGE SCALE GENOMIC DNA]</scope>
    <source>
        <strain evidence="3 4">HDW9A</strain>
    </source>
</reference>
<evidence type="ECO:0000256" key="1">
    <source>
        <dbReference type="ARBA" id="ARBA00022801"/>
    </source>
</evidence>
<protein>
    <submittedName>
        <fullName evidence="3">Class C sortase</fullName>
    </submittedName>
</protein>
<dbReference type="CDD" id="cd05827">
    <property type="entry name" value="Sortase_C"/>
    <property type="match status" value="1"/>
</dbReference>
<organism evidence="3 4">
    <name type="scientific">Leucobacter coleopterorum</name>
    <dbReference type="NCBI Taxonomy" id="2714933"/>
    <lineage>
        <taxon>Bacteria</taxon>
        <taxon>Bacillati</taxon>
        <taxon>Actinomycetota</taxon>
        <taxon>Actinomycetes</taxon>
        <taxon>Micrococcales</taxon>
        <taxon>Microbacteriaceae</taxon>
        <taxon>Leucobacter</taxon>
    </lineage>
</organism>
<keyword evidence="1" id="KW-0378">Hydrolase</keyword>
<name>A0ABX6JZG5_9MICO</name>
<dbReference type="InterPro" id="IPR023365">
    <property type="entry name" value="Sortase_dom-sf"/>
</dbReference>
<dbReference type="SUPFAM" id="SSF63817">
    <property type="entry name" value="Sortase"/>
    <property type="match status" value="1"/>
</dbReference>
<evidence type="ECO:0000256" key="2">
    <source>
        <dbReference type="SAM" id="SignalP"/>
    </source>
</evidence>
<dbReference type="InterPro" id="IPR005754">
    <property type="entry name" value="Sortase"/>
</dbReference>
<keyword evidence="4" id="KW-1185">Reference proteome</keyword>
<dbReference type="NCBIfam" id="TIGR01076">
    <property type="entry name" value="sortase_fam"/>
    <property type="match status" value="1"/>
</dbReference>
<keyword evidence="2" id="KW-0732">Signal</keyword>
<dbReference type="RefSeq" id="WP_166329516.1">
    <property type="nucleotide sequence ID" value="NZ_CP049933.1"/>
</dbReference>
<dbReference type="Gene3D" id="2.40.260.10">
    <property type="entry name" value="Sortase"/>
    <property type="match status" value="1"/>
</dbReference>
<dbReference type="Pfam" id="PF04203">
    <property type="entry name" value="Sortase"/>
    <property type="match status" value="1"/>
</dbReference>
<sequence>MWTKIAVLIAAFVGVSVMCYPAAATWVSARTQGDLVDSYAREAQSLPDRERLQILAAARSYNKTLPLGVLRDPYSNSNDREDTSATYEDYTRQLRLPDSDVMAELSIPKIAVKLPIRHGTEAKALEDGGGHLFGSSLPVGGKGTHAVMTAHSGLPQASMLTRLGEVKRGDYFSIRVMGEELSYQVDQISIVTPDNIKDLIITPGEDYVTLVTCTPLMSIPTGCSYVEFERLCRNRPSSKSSERGKRGFLGG</sequence>
<dbReference type="InterPro" id="IPR042002">
    <property type="entry name" value="Sortase_C"/>
</dbReference>
<evidence type="ECO:0000313" key="4">
    <source>
        <dbReference type="Proteomes" id="UP000503441"/>
    </source>
</evidence>
<dbReference type="EMBL" id="CP049933">
    <property type="protein sequence ID" value="QIM18180.1"/>
    <property type="molecule type" value="Genomic_DNA"/>
</dbReference>
<accession>A0ABX6JZG5</accession>
<dbReference type="NCBIfam" id="NF033745">
    <property type="entry name" value="class_C_sortase"/>
    <property type="match status" value="1"/>
</dbReference>